<dbReference type="Gene3D" id="3.30.420.40">
    <property type="match status" value="2"/>
</dbReference>
<protein>
    <submittedName>
        <fullName evidence="2">BadF-type ATPase</fullName>
    </submittedName>
</protein>
<proteinExistence type="predicted"/>
<evidence type="ECO:0000259" key="1">
    <source>
        <dbReference type="Pfam" id="PF01869"/>
    </source>
</evidence>
<gene>
    <name evidence="2" type="ORF">SAMN05216267_1022134</name>
</gene>
<dbReference type="RefSeq" id="WP_069466635.1">
    <property type="nucleotide sequence ID" value="NZ_FODD01000022.1"/>
</dbReference>
<reference evidence="2 3" key="1">
    <citation type="submission" date="2016-10" db="EMBL/GenBank/DDBJ databases">
        <authorList>
            <person name="de Groot N.N."/>
        </authorList>
    </citation>
    <scope>NUCLEOTIDE SEQUENCE [LARGE SCALE GENOMIC DNA]</scope>
    <source>
        <strain evidence="2 3">CGMCC 4.2026</strain>
    </source>
</reference>
<sequence length="328" mass="34236">MFLGVDGGGTKTAFVLVDRAGRVLGRAQAPSSYYFSDGIDLVERVLKQGVDAVCATAGVTPAQIDHAFFAIPGYGESAGDLPVLDAVPRRVLGHDRYACDNDMVCGWAGSLGAVDGINVISGTGSMTYGERLGRGVRVGGWGELFGDEGSAYWIAIRGLNAFSRMSDGRQPEGPLAALLRSRLEPGSDLDVIDIVYNRWKGDRGRIAALSRVVADAAALGDASAAAILAEAGRELALVVDVTRERLGFAPGETVPVSYSGGTFAAAEVLAAFTAALESSHAGYELRQPLYEPVVGAALYAAKLSGTPLDRTALDALRSVPQNAAEETR</sequence>
<organism evidence="2 3">
    <name type="scientific">Actinacidiphila rubida</name>
    <dbReference type="NCBI Taxonomy" id="310780"/>
    <lineage>
        <taxon>Bacteria</taxon>
        <taxon>Bacillati</taxon>
        <taxon>Actinomycetota</taxon>
        <taxon>Actinomycetes</taxon>
        <taxon>Kitasatosporales</taxon>
        <taxon>Streptomycetaceae</taxon>
        <taxon>Actinacidiphila</taxon>
    </lineage>
</organism>
<keyword evidence="3" id="KW-1185">Reference proteome</keyword>
<dbReference type="InterPro" id="IPR002731">
    <property type="entry name" value="ATPase_BadF"/>
</dbReference>
<dbReference type="SUPFAM" id="SSF53067">
    <property type="entry name" value="Actin-like ATPase domain"/>
    <property type="match status" value="2"/>
</dbReference>
<dbReference type="OrthoDB" id="8701357at2"/>
<dbReference type="AlphaFoldDB" id="A0A1H8NKX6"/>
<dbReference type="GO" id="GO:0045127">
    <property type="term" value="F:N-acetylglucosamine kinase activity"/>
    <property type="evidence" value="ECO:0007669"/>
    <property type="project" value="InterPro"/>
</dbReference>
<dbReference type="InterPro" id="IPR039758">
    <property type="entry name" value="NAGK-like"/>
</dbReference>
<dbReference type="EMBL" id="FODD01000022">
    <property type="protein sequence ID" value="SEO30226.1"/>
    <property type="molecule type" value="Genomic_DNA"/>
</dbReference>
<dbReference type="Pfam" id="PF01869">
    <property type="entry name" value="BcrAD_BadFG"/>
    <property type="match status" value="1"/>
</dbReference>
<dbReference type="PANTHER" id="PTHR12862:SF0">
    <property type="entry name" value="N-ACETYL-D-GLUCOSAMINE KINASE"/>
    <property type="match status" value="1"/>
</dbReference>
<evidence type="ECO:0000313" key="2">
    <source>
        <dbReference type="EMBL" id="SEO30226.1"/>
    </source>
</evidence>
<dbReference type="STRING" id="310780.SAMN05216267_1022134"/>
<dbReference type="CDD" id="cd24007">
    <property type="entry name" value="ASKHA_NBD_eukNAGK-like"/>
    <property type="match status" value="1"/>
</dbReference>
<dbReference type="PANTHER" id="PTHR12862">
    <property type="entry name" value="BADF TYPE ATPASE DOMAIN-CONTAINING PROTEIN"/>
    <property type="match status" value="1"/>
</dbReference>
<feature type="domain" description="ATPase BadF/BadG/BcrA/BcrD type" evidence="1">
    <location>
        <begin position="3"/>
        <end position="300"/>
    </location>
</feature>
<dbReference type="InterPro" id="IPR043129">
    <property type="entry name" value="ATPase_NBD"/>
</dbReference>
<name>A0A1H8NKX6_9ACTN</name>
<dbReference type="Proteomes" id="UP000181951">
    <property type="component" value="Unassembled WGS sequence"/>
</dbReference>
<evidence type="ECO:0000313" key="3">
    <source>
        <dbReference type="Proteomes" id="UP000181951"/>
    </source>
</evidence>
<accession>A0A1H8NKX6</accession>